<reference evidence="2 3" key="1">
    <citation type="journal article" date="2022" name="Front. Microbiol.">
        <title>High genomic differentiation and limited gene flow indicate recent cryptic speciation within the genus Laspinema (cyanobacteria).</title>
        <authorList>
            <person name="Stanojkovic A."/>
            <person name="Skoupy S."/>
            <person name="Skaloud P."/>
            <person name="Dvorak P."/>
        </authorList>
    </citation>
    <scope>NUCLEOTIDE SEQUENCE [LARGE SCALE GENOMIC DNA]</scope>
    <source>
        <strain evidence="2 3">D3b</strain>
    </source>
</reference>
<accession>A0ABT2NEU0</accession>
<keyword evidence="3" id="KW-1185">Reference proteome</keyword>
<dbReference type="RefSeq" id="WP_261236486.1">
    <property type="nucleotide sequence ID" value="NZ_JAMXFA010000028.1"/>
</dbReference>
<evidence type="ECO:0000313" key="3">
    <source>
        <dbReference type="Proteomes" id="UP001525961"/>
    </source>
</evidence>
<dbReference type="SUPFAM" id="SSF88723">
    <property type="entry name" value="PIN domain-like"/>
    <property type="match status" value="1"/>
</dbReference>
<dbReference type="PANTHER" id="PTHR34610:SF3">
    <property type="entry name" value="SSL7007 PROTEIN"/>
    <property type="match status" value="1"/>
</dbReference>
<sequence length="139" mass="16212">MNPKLIVIDTNVLISAVLSPEGTARKAFNRVYQCFKIAQSDETYQELVTRISKRKFDKYISDEEREDFLRVVKHYNQFIQVESQVEICRDVDDNKFLELAINSQAMFLITGDCDLLSLKTQVESQILIVTPRDFLEQEK</sequence>
<feature type="domain" description="PIN" evidence="1">
    <location>
        <begin position="4"/>
        <end position="117"/>
    </location>
</feature>
<dbReference type="InterPro" id="IPR029060">
    <property type="entry name" value="PIN-like_dom_sf"/>
</dbReference>
<evidence type="ECO:0000259" key="1">
    <source>
        <dbReference type="SMART" id="SM00670"/>
    </source>
</evidence>
<evidence type="ECO:0000313" key="2">
    <source>
        <dbReference type="EMBL" id="MCT7979850.1"/>
    </source>
</evidence>
<dbReference type="PANTHER" id="PTHR34610">
    <property type="entry name" value="SSL7007 PROTEIN"/>
    <property type="match status" value="1"/>
</dbReference>
<dbReference type="InterPro" id="IPR002716">
    <property type="entry name" value="PIN_dom"/>
</dbReference>
<dbReference type="NCBIfam" id="TIGR00305">
    <property type="entry name" value="putative toxin-antitoxin system toxin component, PIN family"/>
    <property type="match status" value="1"/>
</dbReference>
<dbReference type="SMART" id="SM00670">
    <property type="entry name" value="PINc"/>
    <property type="match status" value="1"/>
</dbReference>
<proteinExistence type="predicted"/>
<dbReference type="Pfam" id="PF13470">
    <property type="entry name" value="PIN_3"/>
    <property type="match status" value="1"/>
</dbReference>
<protein>
    <submittedName>
        <fullName evidence="2">Toxin-antitoxin system toxin component, PIN family</fullName>
    </submittedName>
</protein>
<dbReference type="Proteomes" id="UP001525961">
    <property type="component" value="Unassembled WGS sequence"/>
</dbReference>
<comment type="caution">
    <text evidence="2">The sequence shown here is derived from an EMBL/GenBank/DDBJ whole genome shotgun (WGS) entry which is preliminary data.</text>
</comment>
<dbReference type="EMBL" id="JAMXFA010000028">
    <property type="protein sequence ID" value="MCT7979850.1"/>
    <property type="molecule type" value="Genomic_DNA"/>
</dbReference>
<dbReference type="InterPro" id="IPR002850">
    <property type="entry name" value="PIN_toxin-like"/>
</dbReference>
<organism evidence="2 3">
    <name type="scientific">Laspinema olomoucense D3b</name>
    <dbReference type="NCBI Taxonomy" id="2953688"/>
    <lineage>
        <taxon>Bacteria</taxon>
        <taxon>Bacillati</taxon>
        <taxon>Cyanobacteriota</taxon>
        <taxon>Cyanophyceae</taxon>
        <taxon>Oscillatoriophycideae</taxon>
        <taxon>Oscillatoriales</taxon>
        <taxon>Laspinemataceae</taxon>
        <taxon>Laspinema</taxon>
        <taxon>Laspinema olomoucense</taxon>
    </lineage>
</organism>
<name>A0ABT2NEU0_9CYAN</name>
<gene>
    <name evidence="2" type="ORF">NG792_19205</name>
</gene>